<organism evidence="2 3">
    <name type="scientific">Megalops atlanticus</name>
    <name type="common">Tarpon</name>
    <name type="synonym">Clupea gigantea</name>
    <dbReference type="NCBI Taxonomy" id="7932"/>
    <lineage>
        <taxon>Eukaryota</taxon>
        <taxon>Metazoa</taxon>
        <taxon>Chordata</taxon>
        <taxon>Craniata</taxon>
        <taxon>Vertebrata</taxon>
        <taxon>Euteleostomi</taxon>
        <taxon>Actinopterygii</taxon>
        <taxon>Neopterygii</taxon>
        <taxon>Teleostei</taxon>
        <taxon>Elopiformes</taxon>
        <taxon>Megalopidae</taxon>
        <taxon>Megalops</taxon>
    </lineage>
</organism>
<feature type="region of interest" description="Disordered" evidence="1">
    <location>
        <begin position="218"/>
        <end position="331"/>
    </location>
</feature>
<protein>
    <recommendedName>
        <fullName evidence="4">Protein FMC1 homolog</fullName>
    </recommendedName>
</protein>
<dbReference type="OrthoDB" id="5376140at2759"/>
<dbReference type="Proteomes" id="UP001046870">
    <property type="component" value="Chromosome 19"/>
</dbReference>
<dbReference type="PANTHER" id="PTHR33480">
    <property type="entry name" value="SET DOMAIN-CONTAINING PROTEIN-RELATED"/>
    <property type="match status" value="1"/>
</dbReference>
<evidence type="ECO:0000313" key="3">
    <source>
        <dbReference type="Proteomes" id="UP001046870"/>
    </source>
</evidence>
<name>A0A9D3SZN7_MEGAT</name>
<evidence type="ECO:0000256" key="1">
    <source>
        <dbReference type="SAM" id="MobiDB-lite"/>
    </source>
</evidence>
<gene>
    <name evidence="2" type="ORF">MATL_G00216770</name>
</gene>
<accession>A0A9D3SZN7</accession>
<evidence type="ECO:0000313" key="2">
    <source>
        <dbReference type="EMBL" id="KAG7460027.1"/>
    </source>
</evidence>
<proteinExistence type="predicted"/>
<feature type="compositionally biased region" description="Polar residues" evidence="1">
    <location>
        <begin position="299"/>
        <end position="331"/>
    </location>
</feature>
<comment type="caution">
    <text evidence="2">The sequence shown here is derived from an EMBL/GenBank/DDBJ whole genome shotgun (WGS) entry which is preliminary data.</text>
</comment>
<reference evidence="2" key="1">
    <citation type="submission" date="2021-01" db="EMBL/GenBank/DDBJ databases">
        <authorList>
            <person name="Zahm M."/>
            <person name="Roques C."/>
            <person name="Cabau C."/>
            <person name="Klopp C."/>
            <person name="Donnadieu C."/>
            <person name="Jouanno E."/>
            <person name="Lampietro C."/>
            <person name="Louis A."/>
            <person name="Herpin A."/>
            <person name="Echchiki A."/>
            <person name="Berthelot C."/>
            <person name="Parey E."/>
            <person name="Roest-Crollius H."/>
            <person name="Braasch I."/>
            <person name="Postlethwait J."/>
            <person name="Bobe J."/>
            <person name="Montfort J."/>
            <person name="Bouchez O."/>
            <person name="Begum T."/>
            <person name="Mejri S."/>
            <person name="Adams A."/>
            <person name="Chen W.-J."/>
            <person name="Guiguen Y."/>
        </authorList>
    </citation>
    <scope>NUCLEOTIDE SEQUENCE</scope>
    <source>
        <strain evidence="2">YG-15Mar2019-1</strain>
        <tissue evidence="2">Brain</tissue>
    </source>
</reference>
<dbReference type="AlphaFoldDB" id="A0A9D3SZN7"/>
<evidence type="ECO:0008006" key="4">
    <source>
        <dbReference type="Google" id="ProtNLM"/>
    </source>
</evidence>
<dbReference type="PANTHER" id="PTHR33480:SF5">
    <property type="entry name" value="SI:DKEY-51D8.9"/>
    <property type="match status" value="1"/>
</dbReference>
<sequence>METYLNRNSAPLNSDVYLSLTKLEQELSKKLVWLEVRGKKGRKVPILLTDRMASSLDILIRNRSKVGVPEANPCVFSRMEAETPIRASDCLRNFEVDCKAKHPESLTPTKLRKHIATLCQMMNLKDHELDQVAKFMGYDIRIHREYYRLSENTLQLAKISKLLIAIEHGAHVYEGKTLDQIDFDMEDILCDGGSNGKKPCASTNSRQRGCAAIRSGEKTGAATTGQDLNSTDDKTLETDMLCDGGPSKKDCASTQGHNSKERDNTSDTGLGPLIIRNQKRPWSSNEKEAVTQAPLDPHSLTSSSVGPSPALSLNTTSGPALPSSSLTSVGPSASQNQALMIKAGPANSALAPSTTASAPKPVSLQPLLIQLPLAVTNAQAGALVSNNSSGVELVPVSSLAGVSTLSKAKTTPATTAFIIQKPAVSSTASAPVSSASKTGDYKAGDDQRANMAALRSPLSVCRGILREIRAMKGPEYKQSLAYNYVLDQFRKNQVSSERYCRAQVEALHASHTYLCLLASTRHHLTLHNLYHGKGERGPEEVAGIVGLRLPTQPGGKGWEK</sequence>
<dbReference type="CDD" id="cd20271">
    <property type="entry name" value="Complex1_LYR_FMC1"/>
    <property type="match status" value="1"/>
</dbReference>
<keyword evidence="3" id="KW-1185">Reference proteome</keyword>
<dbReference type="EMBL" id="JAFDVH010000019">
    <property type="protein sequence ID" value="KAG7460027.1"/>
    <property type="molecule type" value="Genomic_DNA"/>
</dbReference>